<dbReference type="OrthoDB" id="441446at2759"/>
<dbReference type="PANTHER" id="PTHR33146">
    <property type="entry name" value="ENDONUCLEASE 4"/>
    <property type="match status" value="1"/>
</dbReference>
<accession>A0A3N4M2L8</accession>
<evidence type="ECO:0000256" key="4">
    <source>
        <dbReference type="ARBA" id="ARBA00022759"/>
    </source>
</evidence>
<keyword evidence="6" id="KW-1015">Disulfide bond</keyword>
<keyword evidence="10" id="KW-1185">Reference proteome</keyword>
<proteinExistence type="inferred from homology"/>
<dbReference type="CDD" id="cd11010">
    <property type="entry name" value="S1-P1_nuclease"/>
    <property type="match status" value="1"/>
</dbReference>
<dbReference type="InParanoid" id="A0A3N4M2L8"/>
<evidence type="ECO:0000256" key="1">
    <source>
        <dbReference type="ARBA" id="ARBA00009547"/>
    </source>
</evidence>
<dbReference type="STRING" id="1051890.A0A3N4M2L8"/>
<dbReference type="GO" id="GO:0006308">
    <property type="term" value="P:DNA catabolic process"/>
    <property type="evidence" value="ECO:0007669"/>
    <property type="project" value="InterPro"/>
</dbReference>
<dbReference type="SUPFAM" id="SSF48537">
    <property type="entry name" value="Phospholipase C/P1 nuclease"/>
    <property type="match status" value="1"/>
</dbReference>
<dbReference type="InterPro" id="IPR008947">
    <property type="entry name" value="PLipase_C/P1_nuclease_dom_sf"/>
</dbReference>
<keyword evidence="4" id="KW-0255">Endonuclease</keyword>
<dbReference type="InterPro" id="IPR003154">
    <property type="entry name" value="S1/P1nuclease"/>
</dbReference>
<evidence type="ECO:0000256" key="3">
    <source>
        <dbReference type="ARBA" id="ARBA00022723"/>
    </source>
</evidence>
<evidence type="ECO:0000256" key="5">
    <source>
        <dbReference type="ARBA" id="ARBA00022801"/>
    </source>
</evidence>
<sequence length="316" mass="34970">LLPLILLAASLSPPGTLAWGQLPHRTIALLSTRFLLPETASFIRTILPKDESIAAAAIWGDYFSHTPEGRWSGPLHYIDAHDDPGNGVCGVQLARDCGQEGMCVVGGIVNVVRTHPYLSYFTFVIHSYTPAHFSLRLLLHLIADIHQPLHTENLFHGGNSLHVLFSGRDSNLHSTWDSLIPQSLRHGRTPRHALIWADELFNSITSLPPATLHRWAGPCFRDIERLVAENGGKIPHDEAQKCAMEWARYTNSYICRYVFKDGVDSMKGRELAGEYTENARDLVDELVGMAGWRLGGWLNLVVTGKLGLELGEAAEG</sequence>
<keyword evidence="5" id="KW-0378">Hydrolase</keyword>
<dbReference type="EMBL" id="ML121531">
    <property type="protein sequence ID" value="RPB27632.1"/>
    <property type="molecule type" value="Genomic_DNA"/>
</dbReference>
<evidence type="ECO:0000256" key="8">
    <source>
        <dbReference type="SAM" id="SignalP"/>
    </source>
</evidence>
<organism evidence="9 10">
    <name type="scientific">Terfezia boudieri ATCC MYA-4762</name>
    <dbReference type="NCBI Taxonomy" id="1051890"/>
    <lineage>
        <taxon>Eukaryota</taxon>
        <taxon>Fungi</taxon>
        <taxon>Dikarya</taxon>
        <taxon>Ascomycota</taxon>
        <taxon>Pezizomycotina</taxon>
        <taxon>Pezizomycetes</taxon>
        <taxon>Pezizales</taxon>
        <taxon>Pezizaceae</taxon>
        <taxon>Terfezia</taxon>
    </lineage>
</organism>
<dbReference type="Gene3D" id="1.10.575.10">
    <property type="entry name" value="P1 Nuclease"/>
    <property type="match status" value="1"/>
</dbReference>
<gene>
    <name evidence="9" type="ORF">L211DRAFT_761906</name>
</gene>
<dbReference type="PANTHER" id="PTHR33146:SF26">
    <property type="entry name" value="ENDONUCLEASE 4"/>
    <property type="match status" value="1"/>
</dbReference>
<keyword evidence="7" id="KW-0325">Glycoprotein</keyword>
<dbReference type="Proteomes" id="UP000267821">
    <property type="component" value="Unassembled WGS sequence"/>
</dbReference>
<dbReference type="GO" id="GO:0016788">
    <property type="term" value="F:hydrolase activity, acting on ester bonds"/>
    <property type="evidence" value="ECO:0007669"/>
    <property type="project" value="InterPro"/>
</dbReference>
<evidence type="ECO:0000256" key="7">
    <source>
        <dbReference type="ARBA" id="ARBA00023180"/>
    </source>
</evidence>
<comment type="similarity">
    <text evidence="1">Belongs to the nuclease type I family.</text>
</comment>
<dbReference type="Pfam" id="PF02265">
    <property type="entry name" value="S1-P1_nuclease"/>
    <property type="match status" value="1"/>
</dbReference>
<keyword evidence="3" id="KW-0479">Metal-binding</keyword>
<feature type="non-terminal residue" evidence="9">
    <location>
        <position position="316"/>
    </location>
</feature>
<reference evidence="9 10" key="1">
    <citation type="journal article" date="2018" name="Nat. Ecol. Evol.">
        <title>Pezizomycetes genomes reveal the molecular basis of ectomycorrhizal truffle lifestyle.</title>
        <authorList>
            <person name="Murat C."/>
            <person name="Payen T."/>
            <person name="Noel B."/>
            <person name="Kuo A."/>
            <person name="Morin E."/>
            <person name="Chen J."/>
            <person name="Kohler A."/>
            <person name="Krizsan K."/>
            <person name="Balestrini R."/>
            <person name="Da Silva C."/>
            <person name="Montanini B."/>
            <person name="Hainaut M."/>
            <person name="Levati E."/>
            <person name="Barry K.W."/>
            <person name="Belfiori B."/>
            <person name="Cichocki N."/>
            <person name="Clum A."/>
            <person name="Dockter R.B."/>
            <person name="Fauchery L."/>
            <person name="Guy J."/>
            <person name="Iotti M."/>
            <person name="Le Tacon F."/>
            <person name="Lindquist E.A."/>
            <person name="Lipzen A."/>
            <person name="Malagnac F."/>
            <person name="Mello A."/>
            <person name="Molinier V."/>
            <person name="Miyauchi S."/>
            <person name="Poulain J."/>
            <person name="Riccioni C."/>
            <person name="Rubini A."/>
            <person name="Sitrit Y."/>
            <person name="Splivallo R."/>
            <person name="Traeger S."/>
            <person name="Wang M."/>
            <person name="Zifcakova L."/>
            <person name="Wipf D."/>
            <person name="Zambonelli A."/>
            <person name="Paolocci F."/>
            <person name="Nowrousian M."/>
            <person name="Ottonello S."/>
            <person name="Baldrian P."/>
            <person name="Spatafora J.W."/>
            <person name="Henrissat B."/>
            <person name="Nagy L.G."/>
            <person name="Aury J.M."/>
            <person name="Wincker P."/>
            <person name="Grigoriev I.V."/>
            <person name="Bonfante P."/>
            <person name="Martin F.M."/>
        </authorList>
    </citation>
    <scope>NUCLEOTIDE SEQUENCE [LARGE SCALE GENOMIC DNA]</scope>
    <source>
        <strain evidence="9 10">ATCC MYA-4762</strain>
    </source>
</reference>
<protein>
    <submittedName>
        <fullName evidence="9">Phospholipase C/P1 nuclease</fullName>
    </submittedName>
</protein>
<dbReference type="GO" id="GO:0004519">
    <property type="term" value="F:endonuclease activity"/>
    <property type="evidence" value="ECO:0007669"/>
    <property type="project" value="UniProtKB-KW"/>
</dbReference>
<dbReference type="GO" id="GO:0046872">
    <property type="term" value="F:metal ion binding"/>
    <property type="evidence" value="ECO:0007669"/>
    <property type="project" value="UniProtKB-KW"/>
</dbReference>
<evidence type="ECO:0000313" key="10">
    <source>
        <dbReference type="Proteomes" id="UP000267821"/>
    </source>
</evidence>
<dbReference type="GO" id="GO:0003676">
    <property type="term" value="F:nucleic acid binding"/>
    <property type="evidence" value="ECO:0007669"/>
    <property type="project" value="InterPro"/>
</dbReference>
<evidence type="ECO:0000313" key="9">
    <source>
        <dbReference type="EMBL" id="RPB27632.1"/>
    </source>
</evidence>
<feature type="chain" id="PRO_5018118462" evidence="8">
    <location>
        <begin position="19"/>
        <end position="316"/>
    </location>
</feature>
<evidence type="ECO:0000256" key="6">
    <source>
        <dbReference type="ARBA" id="ARBA00023157"/>
    </source>
</evidence>
<keyword evidence="8" id="KW-0732">Signal</keyword>
<name>A0A3N4M2L8_9PEZI</name>
<dbReference type="AlphaFoldDB" id="A0A3N4M2L8"/>
<feature type="signal peptide" evidence="8">
    <location>
        <begin position="1"/>
        <end position="18"/>
    </location>
</feature>
<feature type="non-terminal residue" evidence="9">
    <location>
        <position position="1"/>
    </location>
</feature>
<keyword evidence="2" id="KW-0540">Nuclease</keyword>
<evidence type="ECO:0000256" key="2">
    <source>
        <dbReference type="ARBA" id="ARBA00022722"/>
    </source>
</evidence>